<dbReference type="NCBIfam" id="TIGR01669">
    <property type="entry name" value="phage_XkdX"/>
    <property type="match status" value="1"/>
</dbReference>
<proteinExistence type="predicted"/>
<evidence type="ECO:0000313" key="1">
    <source>
        <dbReference type="EMBL" id="SFP19346.1"/>
    </source>
</evidence>
<dbReference type="OrthoDB" id="2938297at2"/>
<accession>A0A1I5ND83</accession>
<dbReference type="RefSeq" id="WP_093335236.1">
    <property type="nucleotide sequence ID" value="NZ_FOXD01000003.1"/>
</dbReference>
<name>A0A1I5ND83_9BACI</name>
<reference evidence="2" key="1">
    <citation type="submission" date="2016-10" db="EMBL/GenBank/DDBJ databases">
        <authorList>
            <person name="Varghese N."/>
            <person name="Submissions S."/>
        </authorList>
    </citation>
    <scope>NUCLEOTIDE SEQUENCE [LARGE SCALE GENOMIC DNA]</scope>
    <source>
        <strain evidence="2">S7</strain>
    </source>
</reference>
<dbReference type="AlphaFoldDB" id="A0A1I5ND83"/>
<dbReference type="Proteomes" id="UP000198892">
    <property type="component" value="Unassembled WGS sequence"/>
</dbReference>
<protein>
    <submittedName>
        <fullName evidence="1">Phage uncharacterized protein, XkdX family</fullName>
    </submittedName>
</protein>
<dbReference type="InterPro" id="IPR010022">
    <property type="entry name" value="XkdX"/>
</dbReference>
<evidence type="ECO:0000313" key="2">
    <source>
        <dbReference type="Proteomes" id="UP000198892"/>
    </source>
</evidence>
<keyword evidence="2" id="KW-1185">Reference proteome</keyword>
<dbReference type="STRING" id="1884432.SAMN05518683_10377"/>
<dbReference type="Pfam" id="PF09693">
    <property type="entry name" value="Phage_XkdX"/>
    <property type="match status" value="1"/>
</dbReference>
<organism evidence="1 2">
    <name type="scientific">Salibacterium halotolerans</name>
    <dbReference type="NCBI Taxonomy" id="1884432"/>
    <lineage>
        <taxon>Bacteria</taxon>
        <taxon>Bacillati</taxon>
        <taxon>Bacillota</taxon>
        <taxon>Bacilli</taxon>
        <taxon>Bacillales</taxon>
        <taxon>Bacillaceae</taxon>
    </lineage>
</organism>
<sequence>MFEYLKQRYEWNWCRKDQLQQFVDLQAITKADYETITGETYPTESSA</sequence>
<gene>
    <name evidence="1" type="ORF">SAMN05518683_10377</name>
</gene>
<dbReference type="EMBL" id="FOXD01000003">
    <property type="protein sequence ID" value="SFP19346.1"/>
    <property type="molecule type" value="Genomic_DNA"/>
</dbReference>